<comment type="caution">
    <text evidence="4">The sequence shown here is derived from an EMBL/GenBank/DDBJ whole genome shotgun (WGS) entry which is preliminary data.</text>
</comment>
<dbReference type="InterPro" id="IPR007730">
    <property type="entry name" value="SPOR-like_dom"/>
</dbReference>
<dbReference type="PANTHER" id="PTHR38687:SF2">
    <property type="entry name" value="CELL DIVISION PROTEIN FTSN"/>
    <property type="match status" value="1"/>
</dbReference>
<keyword evidence="2" id="KW-0472">Membrane</keyword>
<dbReference type="PROSITE" id="PS51724">
    <property type="entry name" value="SPOR"/>
    <property type="match status" value="1"/>
</dbReference>
<feature type="transmembrane region" description="Helical" evidence="2">
    <location>
        <begin position="20"/>
        <end position="42"/>
    </location>
</feature>
<evidence type="ECO:0000313" key="4">
    <source>
        <dbReference type="EMBL" id="GAA5113237.1"/>
    </source>
</evidence>
<keyword evidence="4" id="KW-0132">Cell division</keyword>
<protein>
    <submittedName>
        <fullName evidence="4">Cell division protein FtsN</fullName>
    </submittedName>
</protein>
<dbReference type="InterPro" id="IPR036680">
    <property type="entry name" value="SPOR-like_sf"/>
</dbReference>
<feature type="compositionally biased region" description="Low complexity" evidence="1">
    <location>
        <begin position="113"/>
        <end position="127"/>
    </location>
</feature>
<evidence type="ECO:0000313" key="5">
    <source>
        <dbReference type="Proteomes" id="UP001500171"/>
    </source>
</evidence>
<sequence>MAQRDYVKKKTKAKNSSRIIPNLMMVIAIILVILFIAILYFVSKNKTNKPVTPPQNITERPQATLPDKPEERFTYLKELENPDGTQTTPSQIKPAEKDKERQQILDSFASDKASSNPSASNATTNPTVIQPQPVKADQSTTQTTTNTQTGSWSLQCGAFKDKSNADALKAKLAMLGVTSFVKNEKFYRVLVGPYKSKAEAEKAIATLKNNGITSCITTTK</sequence>
<feature type="region of interest" description="Disordered" evidence="1">
    <location>
        <begin position="78"/>
        <end position="149"/>
    </location>
</feature>
<proteinExistence type="predicted"/>
<feature type="region of interest" description="Disordered" evidence="1">
    <location>
        <begin position="49"/>
        <end position="68"/>
    </location>
</feature>
<evidence type="ECO:0000256" key="1">
    <source>
        <dbReference type="SAM" id="MobiDB-lite"/>
    </source>
</evidence>
<dbReference type="GO" id="GO:0051301">
    <property type="term" value="P:cell division"/>
    <property type="evidence" value="ECO:0007669"/>
    <property type="project" value="UniProtKB-KW"/>
</dbReference>
<dbReference type="Pfam" id="PF05036">
    <property type="entry name" value="SPOR"/>
    <property type="match status" value="1"/>
</dbReference>
<accession>A0ABP9NH48</accession>
<feature type="compositionally biased region" description="Low complexity" evidence="1">
    <location>
        <begin position="138"/>
        <end position="149"/>
    </location>
</feature>
<dbReference type="Gene3D" id="3.30.70.1070">
    <property type="entry name" value="Sporulation related repeat"/>
    <property type="match status" value="1"/>
</dbReference>
<dbReference type="InterPro" id="IPR052521">
    <property type="entry name" value="Cell_div_SPOR-domain"/>
</dbReference>
<evidence type="ECO:0000259" key="3">
    <source>
        <dbReference type="PROSITE" id="PS51724"/>
    </source>
</evidence>
<keyword evidence="5" id="KW-1185">Reference proteome</keyword>
<keyword evidence="2" id="KW-0812">Transmembrane</keyword>
<dbReference type="Proteomes" id="UP001500171">
    <property type="component" value="Unassembled WGS sequence"/>
</dbReference>
<feature type="compositionally biased region" description="Basic and acidic residues" evidence="1">
    <location>
        <begin position="94"/>
        <end position="103"/>
    </location>
</feature>
<dbReference type="SUPFAM" id="SSF110997">
    <property type="entry name" value="Sporulation related repeat"/>
    <property type="match status" value="1"/>
</dbReference>
<dbReference type="EMBL" id="BAABHY010000005">
    <property type="protein sequence ID" value="GAA5113237.1"/>
    <property type="molecule type" value="Genomic_DNA"/>
</dbReference>
<feature type="domain" description="SPOR" evidence="3">
    <location>
        <begin position="146"/>
        <end position="220"/>
    </location>
</feature>
<reference evidence="5" key="1">
    <citation type="journal article" date="2019" name="Int. J. Syst. Evol. Microbiol.">
        <title>The Global Catalogue of Microorganisms (GCM) 10K type strain sequencing project: providing services to taxonomists for standard genome sequencing and annotation.</title>
        <authorList>
            <consortium name="The Broad Institute Genomics Platform"/>
            <consortium name="The Broad Institute Genome Sequencing Center for Infectious Disease"/>
            <person name="Wu L."/>
            <person name="Ma J."/>
        </authorList>
    </citation>
    <scope>NUCLEOTIDE SEQUENCE [LARGE SCALE GENOMIC DNA]</scope>
    <source>
        <strain evidence="5">JCM 18050</strain>
    </source>
</reference>
<gene>
    <name evidence="4" type="primary">ftsN</name>
    <name evidence="4" type="ORF">GCM10023211_21100</name>
</gene>
<feature type="compositionally biased region" description="Polar residues" evidence="1">
    <location>
        <begin position="49"/>
        <end position="61"/>
    </location>
</feature>
<keyword evidence="4" id="KW-0131">Cell cycle</keyword>
<keyword evidence="2" id="KW-1133">Transmembrane helix</keyword>
<organism evidence="4 5">
    <name type="scientific">Orbus sasakiae</name>
    <dbReference type="NCBI Taxonomy" id="1078475"/>
    <lineage>
        <taxon>Bacteria</taxon>
        <taxon>Pseudomonadati</taxon>
        <taxon>Pseudomonadota</taxon>
        <taxon>Gammaproteobacteria</taxon>
        <taxon>Orbales</taxon>
        <taxon>Orbaceae</taxon>
        <taxon>Orbus</taxon>
    </lineage>
</organism>
<name>A0ABP9NH48_9GAMM</name>
<dbReference type="PANTHER" id="PTHR38687">
    <property type="entry name" value="CELL DIVISION PROTEIN DEDD-RELATED"/>
    <property type="match status" value="1"/>
</dbReference>
<dbReference type="RefSeq" id="WP_345491968.1">
    <property type="nucleotide sequence ID" value="NZ_BAABHY010000005.1"/>
</dbReference>
<evidence type="ECO:0000256" key="2">
    <source>
        <dbReference type="SAM" id="Phobius"/>
    </source>
</evidence>